<sequence>MSQIERLQKQAAAIQNEVITRIRKDIAKYGLTAEQLFGSVTSRTAATKAVTKQAKPTKAPKYGDGAGNTWGGMGKRPAWIHEALAAGKSLEDFLIAKPAATKASATKSAKAPVKRNTGSKANPTAKKRPAAKAAGKRAPRAKADGASEAA</sequence>
<name>A0A254MXG1_9BURK</name>
<dbReference type="Proteomes" id="UP000197446">
    <property type="component" value="Unassembled WGS sequence"/>
</dbReference>
<feature type="domain" description="DNA-binding protein H-NS-like C-terminal" evidence="6">
    <location>
        <begin position="52"/>
        <end position="95"/>
    </location>
</feature>
<dbReference type="InterPro" id="IPR027444">
    <property type="entry name" value="H-NS_C_dom"/>
</dbReference>
<feature type="compositionally biased region" description="Basic residues" evidence="5">
    <location>
        <begin position="125"/>
        <end position="140"/>
    </location>
</feature>
<evidence type="ECO:0000256" key="5">
    <source>
        <dbReference type="SAM" id="MobiDB-lite"/>
    </source>
</evidence>
<organism evidence="7 8">
    <name type="scientific">Roseateles puraquae</name>
    <dbReference type="NCBI Taxonomy" id="431059"/>
    <lineage>
        <taxon>Bacteria</taxon>
        <taxon>Pseudomonadati</taxon>
        <taxon>Pseudomonadota</taxon>
        <taxon>Betaproteobacteria</taxon>
        <taxon>Burkholderiales</taxon>
        <taxon>Sphaerotilaceae</taxon>
        <taxon>Roseateles</taxon>
    </lineage>
</organism>
<dbReference type="AlphaFoldDB" id="A0A254MXG1"/>
<gene>
    <name evidence="7" type="ORF">CDO81_27145</name>
</gene>
<dbReference type="GO" id="GO:0032993">
    <property type="term" value="C:protein-DNA complex"/>
    <property type="evidence" value="ECO:0007669"/>
    <property type="project" value="TreeGrafter"/>
</dbReference>
<proteinExistence type="inferred from homology"/>
<feature type="region of interest" description="Disordered" evidence="5">
    <location>
        <begin position="100"/>
        <end position="150"/>
    </location>
</feature>
<dbReference type="Gene3D" id="4.10.430.10">
    <property type="entry name" value="Histone-like protein H-NS, C-terminal domain"/>
    <property type="match status" value="1"/>
</dbReference>
<dbReference type="PANTHER" id="PTHR38097">
    <property type="match status" value="1"/>
</dbReference>
<dbReference type="Pfam" id="PF00816">
    <property type="entry name" value="Histone_HNS"/>
    <property type="match status" value="1"/>
</dbReference>
<dbReference type="GO" id="GO:0000976">
    <property type="term" value="F:transcription cis-regulatory region binding"/>
    <property type="evidence" value="ECO:0007669"/>
    <property type="project" value="TreeGrafter"/>
</dbReference>
<comment type="subcellular location">
    <subcellularLocation>
        <location evidence="1">Cytoplasm</location>
        <location evidence="1">Nucleoid</location>
    </subcellularLocation>
</comment>
<dbReference type="GO" id="GO:0001217">
    <property type="term" value="F:DNA-binding transcription repressor activity"/>
    <property type="evidence" value="ECO:0007669"/>
    <property type="project" value="TreeGrafter"/>
</dbReference>
<evidence type="ECO:0000313" key="8">
    <source>
        <dbReference type="Proteomes" id="UP000197446"/>
    </source>
</evidence>
<feature type="compositionally biased region" description="Low complexity" evidence="5">
    <location>
        <begin position="44"/>
        <end position="60"/>
    </location>
</feature>
<keyword evidence="3" id="KW-0963">Cytoplasm</keyword>
<dbReference type="GO" id="GO:0005829">
    <property type="term" value="C:cytosol"/>
    <property type="evidence" value="ECO:0007669"/>
    <property type="project" value="TreeGrafter"/>
</dbReference>
<dbReference type="GO" id="GO:0003681">
    <property type="term" value="F:bent DNA binding"/>
    <property type="evidence" value="ECO:0007669"/>
    <property type="project" value="TreeGrafter"/>
</dbReference>
<evidence type="ECO:0000256" key="4">
    <source>
        <dbReference type="ARBA" id="ARBA00023125"/>
    </source>
</evidence>
<accession>A0A254MXG1</accession>
<dbReference type="SUPFAM" id="SSF81273">
    <property type="entry name" value="H-NS histone-like proteins"/>
    <property type="match status" value="1"/>
</dbReference>
<protein>
    <recommendedName>
        <fullName evidence="6">DNA-binding protein H-NS-like C-terminal domain-containing protein</fullName>
    </recommendedName>
</protein>
<evidence type="ECO:0000256" key="2">
    <source>
        <dbReference type="ARBA" id="ARBA00010610"/>
    </source>
</evidence>
<evidence type="ECO:0000313" key="7">
    <source>
        <dbReference type="EMBL" id="OWQ96491.1"/>
    </source>
</evidence>
<dbReference type="EMBL" id="NISI01000028">
    <property type="protein sequence ID" value="OWQ96491.1"/>
    <property type="molecule type" value="Genomic_DNA"/>
</dbReference>
<feature type="compositionally biased region" description="Low complexity" evidence="5">
    <location>
        <begin position="100"/>
        <end position="111"/>
    </location>
</feature>
<keyword evidence="8" id="KW-1185">Reference proteome</keyword>
<feature type="region of interest" description="Disordered" evidence="5">
    <location>
        <begin position="44"/>
        <end position="69"/>
    </location>
</feature>
<comment type="caution">
    <text evidence="7">The sequence shown here is derived from an EMBL/GenBank/DDBJ whole genome shotgun (WGS) entry which is preliminary data.</text>
</comment>
<evidence type="ECO:0000259" key="6">
    <source>
        <dbReference type="SMART" id="SM00528"/>
    </source>
</evidence>
<comment type="similarity">
    <text evidence="2">Belongs to the histone-like protein H-NS family.</text>
</comment>
<feature type="compositionally biased region" description="Basic and acidic residues" evidence="5">
    <location>
        <begin position="141"/>
        <end position="150"/>
    </location>
</feature>
<evidence type="ECO:0000256" key="1">
    <source>
        <dbReference type="ARBA" id="ARBA00004453"/>
    </source>
</evidence>
<dbReference type="OrthoDB" id="5297879at2"/>
<dbReference type="GO" id="GO:0003680">
    <property type="term" value="F:minor groove of adenine-thymine-rich DNA binding"/>
    <property type="evidence" value="ECO:0007669"/>
    <property type="project" value="TreeGrafter"/>
</dbReference>
<dbReference type="PANTHER" id="PTHR38097:SF2">
    <property type="entry name" value="DNA-BINDING PROTEIN STPA"/>
    <property type="match status" value="1"/>
</dbReference>
<keyword evidence="4" id="KW-0238">DNA-binding</keyword>
<dbReference type="SMART" id="SM00528">
    <property type="entry name" value="HNS"/>
    <property type="match status" value="1"/>
</dbReference>
<evidence type="ECO:0000256" key="3">
    <source>
        <dbReference type="ARBA" id="ARBA00022490"/>
    </source>
</evidence>
<dbReference type="GO" id="GO:0009295">
    <property type="term" value="C:nucleoid"/>
    <property type="evidence" value="ECO:0007669"/>
    <property type="project" value="UniProtKB-SubCell"/>
</dbReference>
<reference evidence="7 8" key="1">
    <citation type="journal article" date="2007" name="Int. J. Syst. Evol. Microbiol.">
        <title>Description of Pelomonas aquatica sp. nov. and Pelomonas puraquae sp. nov., isolated from industrial and haemodialysis water.</title>
        <authorList>
            <person name="Gomila M."/>
            <person name="Bowien B."/>
            <person name="Falsen E."/>
            <person name="Moore E.R."/>
            <person name="Lalucat J."/>
        </authorList>
    </citation>
    <scope>NUCLEOTIDE SEQUENCE [LARGE SCALE GENOMIC DNA]</scope>
    <source>
        <strain evidence="7 8">CCUG 52769</strain>
    </source>
</reference>
<dbReference type="InterPro" id="IPR037150">
    <property type="entry name" value="H-NS_C_dom_sf"/>
</dbReference>